<dbReference type="Proteomes" id="UP000694851">
    <property type="component" value="Unplaced"/>
</dbReference>
<dbReference type="GeneID" id="109379902"/>
<proteinExistence type="predicted"/>
<dbReference type="AlphaFoldDB" id="A0A8B7QXE4"/>
<keyword evidence="1" id="KW-0732">Signal</keyword>
<organism evidence="2 3">
    <name type="scientific">Hipposideros armiger</name>
    <name type="common">Great Himalayan leaf-nosed bat</name>
    <dbReference type="NCBI Taxonomy" id="186990"/>
    <lineage>
        <taxon>Eukaryota</taxon>
        <taxon>Metazoa</taxon>
        <taxon>Chordata</taxon>
        <taxon>Craniata</taxon>
        <taxon>Vertebrata</taxon>
        <taxon>Euteleostomi</taxon>
        <taxon>Mammalia</taxon>
        <taxon>Eutheria</taxon>
        <taxon>Laurasiatheria</taxon>
        <taxon>Chiroptera</taxon>
        <taxon>Yinpterochiroptera</taxon>
        <taxon>Rhinolophoidea</taxon>
        <taxon>Hipposideridae</taxon>
        <taxon>Hipposideros</taxon>
    </lineage>
</organism>
<dbReference type="KEGG" id="hai:109379902"/>
<name>A0A8B7QXE4_HIPAR</name>
<accession>A0A8B7QXE4</accession>
<evidence type="ECO:0000256" key="1">
    <source>
        <dbReference type="SAM" id="SignalP"/>
    </source>
</evidence>
<sequence length="88" mass="10051">MVSIMKLWTPLHMTCLCMALLSVLGAFKDKPVIGDEILLVECWGYPTINDCTKKCSKTFKCINEEQTCCWTYCGNICWKTPVSWEMCA</sequence>
<feature type="chain" id="PRO_5034845801" evidence="1">
    <location>
        <begin position="26"/>
        <end position="88"/>
    </location>
</feature>
<feature type="signal peptide" evidence="1">
    <location>
        <begin position="1"/>
        <end position="25"/>
    </location>
</feature>
<gene>
    <name evidence="3" type="primary">WFDC11</name>
</gene>
<evidence type="ECO:0000313" key="3">
    <source>
        <dbReference type="RefSeq" id="XP_019492455.1"/>
    </source>
</evidence>
<dbReference type="CTD" id="259239"/>
<protein>
    <submittedName>
        <fullName evidence="3">Protein WFDC11</fullName>
    </submittedName>
</protein>
<keyword evidence="2" id="KW-1185">Reference proteome</keyword>
<reference evidence="3" key="1">
    <citation type="submission" date="2025-08" db="UniProtKB">
        <authorList>
            <consortium name="RefSeq"/>
        </authorList>
    </citation>
    <scope>IDENTIFICATION</scope>
    <source>
        <tissue evidence="3">Muscle</tissue>
    </source>
</reference>
<dbReference type="RefSeq" id="XP_019492455.1">
    <property type="nucleotide sequence ID" value="XM_019636910.1"/>
</dbReference>
<evidence type="ECO:0000313" key="2">
    <source>
        <dbReference type="Proteomes" id="UP000694851"/>
    </source>
</evidence>
<dbReference type="OrthoDB" id="9542712at2759"/>